<dbReference type="GO" id="GO:0005886">
    <property type="term" value="C:plasma membrane"/>
    <property type="evidence" value="ECO:0007669"/>
    <property type="project" value="UniProtKB-SubCell"/>
</dbReference>
<dbReference type="AlphaFoldDB" id="A0A0M0HUA8"/>
<proteinExistence type="predicted"/>
<feature type="transmembrane region" description="Helical" evidence="2">
    <location>
        <begin position="82"/>
        <end position="98"/>
    </location>
</feature>
<organism evidence="3 4">
    <name type="scientific">Vibrio hepatarius</name>
    <dbReference type="NCBI Taxonomy" id="171383"/>
    <lineage>
        <taxon>Bacteria</taxon>
        <taxon>Pseudomonadati</taxon>
        <taxon>Pseudomonadota</taxon>
        <taxon>Gammaproteobacteria</taxon>
        <taxon>Vibrionales</taxon>
        <taxon>Vibrionaceae</taxon>
        <taxon>Vibrio</taxon>
        <taxon>Vibrio oreintalis group</taxon>
    </lineage>
</organism>
<keyword evidence="1 2" id="KW-0472">Membrane</keyword>
<name>A0A0M0HUA8_9VIBR</name>
<accession>A0A0M0HUA8</accession>
<keyword evidence="1" id="KW-0997">Cell inner membrane</keyword>
<dbReference type="EMBL" id="LHPI01000035">
    <property type="protein sequence ID" value="KOO05660.1"/>
    <property type="molecule type" value="Genomic_DNA"/>
</dbReference>
<feature type="transmembrane region" description="Helical" evidence="2">
    <location>
        <begin position="104"/>
        <end position="120"/>
    </location>
</feature>
<dbReference type="STRING" id="171383.AKJ31_21185"/>
<feature type="transmembrane region" description="Helical" evidence="2">
    <location>
        <begin position="9"/>
        <end position="30"/>
    </location>
</feature>
<protein>
    <recommendedName>
        <fullName evidence="1">Inner membrane protein</fullName>
    </recommendedName>
</protein>
<comment type="caution">
    <text evidence="3">The sequence shown here is derived from an EMBL/GenBank/DDBJ whole genome shotgun (WGS) entry which is preliminary data.</text>
</comment>
<evidence type="ECO:0000313" key="4">
    <source>
        <dbReference type="Proteomes" id="UP000037530"/>
    </source>
</evidence>
<reference evidence="4" key="1">
    <citation type="submission" date="2015-08" db="EMBL/GenBank/DDBJ databases">
        <title>Vibrio galatheae sp. nov., a novel member of the Vibrionaceae family isolated from the Solomon Islands.</title>
        <authorList>
            <person name="Giubergia S."/>
            <person name="Machado H."/>
            <person name="Mateiu R.V."/>
            <person name="Gram L."/>
        </authorList>
    </citation>
    <scope>NUCLEOTIDE SEQUENCE [LARGE SCALE GENOMIC DNA]</scope>
    <source>
        <strain evidence="4">DSM 19134</strain>
    </source>
</reference>
<dbReference type="PANTHER" id="PTHR35813">
    <property type="entry name" value="INNER MEMBRANE PROTEIN YBAN"/>
    <property type="match status" value="1"/>
</dbReference>
<dbReference type="Proteomes" id="UP000037530">
    <property type="component" value="Unassembled WGS sequence"/>
</dbReference>
<dbReference type="PANTHER" id="PTHR35813:SF1">
    <property type="entry name" value="INNER MEMBRANE PROTEIN YBAN"/>
    <property type="match status" value="1"/>
</dbReference>
<dbReference type="Pfam" id="PF04304">
    <property type="entry name" value="DUF454"/>
    <property type="match status" value="1"/>
</dbReference>
<dbReference type="InterPro" id="IPR007401">
    <property type="entry name" value="DUF454"/>
</dbReference>
<dbReference type="PATRIC" id="fig|171383.3.peg.4324"/>
<keyword evidence="4" id="KW-1185">Reference proteome</keyword>
<sequence>MNWNMIKRYTFLTIGVSATGLGMVGVFIPLLPTVPFALLALYCFSVSSPRFQAWLLANRLLGPTLRNIKENRGLSIKEKVRVLLVVWGSILATVVWLLDERPSAQITLLVIALIETYVIARYKTRVEPVEENK</sequence>
<keyword evidence="2" id="KW-0812">Transmembrane</keyword>
<evidence type="ECO:0000256" key="1">
    <source>
        <dbReference type="PIRNR" id="PIRNR016789"/>
    </source>
</evidence>
<keyword evidence="1" id="KW-1003">Cell membrane</keyword>
<gene>
    <name evidence="3" type="ORF">AKJ31_21185</name>
</gene>
<feature type="transmembrane region" description="Helical" evidence="2">
    <location>
        <begin position="36"/>
        <end position="61"/>
    </location>
</feature>
<dbReference type="PIRSF" id="PIRSF016789">
    <property type="entry name" value="DUF454"/>
    <property type="match status" value="1"/>
</dbReference>
<evidence type="ECO:0000256" key="2">
    <source>
        <dbReference type="SAM" id="Phobius"/>
    </source>
</evidence>
<keyword evidence="2" id="KW-1133">Transmembrane helix</keyword>
<evidence type="ECO:0000313" key="3">
    <source>
        <dbReference type="EMBL" id="KOO05660.1"/>
    </source>
</evidence>
<comment type="subcellular location">
    <subcellularLocation>
        <location evidence="1">Cell inner membrane</location>
        <topology evidence="1">Multi-pass membrane protein</topology>
    </subcellularLocation>
</comment>